<evidence type="ECO:0000313" key="2">
    <source>
        <dbReference type="Proteomes" id="UP000664417"/>
    </source>
</evidence>
<name>A0A8J7U6A0_9BACT</name>
<dbReference type="RefSeq" id="WP_207860102.1">
    <property type="nucleotide sequence ID" value="NZ_JAFREP010000015.1"/>
</dbReference>
<organism evidence="1 2">
    <name type="scientific">Acanthopleuribacter pedis</name>
    <dbReference type="NCBI Taxonomy" id="442870"/>
    <lineage>
        <taxon>Bacteria</taxon>
        <taxon>Pseudomonadati</taxon>
        <taxon>Acidobacteriota</taxon>
        <taxon>Holophagae</taxon>
        <taxon>Acanthopleuribacterales</taxon>
        <taxon>Acanthopleuribacteraceae</taxon>
        <taxon>Acanthopleuribacter</taxon>
    </lineage>
</organism>
<sequence length="471" mass="53940">METTSRKDFKRIQALGQRLTFQLSKLFRNLTGGSKNMVGSYDDLTRELREVIETSFKELKGCSLRVTRQSVHIVERRIFIEKSMLEPVQHLAGLFERIDIGGISFSANFVEETDLPKNLIALANVMVREPVSGVIEVQEALSGYDCYKITALDNLEEETFPSTMIDERHAAQYAMRNALKLLYFLEQMNEAVIQDVNHPMDAAYRVILNLIRVNERYPRYIRGLLNIDLPLKDLRIQFYTAILLLTVFRQLRLSRQIQLDLVVNSLYHFIGTEKAQPLRTSGDTNLALRQLFHTTNITRGFYYRVNFAYYVPRNDNPVMLLPITRFLKTVAAFAKNLRGETGIGRTAQETVADMFKAADQDPDMHDTERTCLILIAKSLGLAPEGSLTIYEKEKALFVTRFDDRPTWSLQLEPVVAEDQKRGERTFLEMGSETDRKAALRKMDLVTNQDGGSAFTKLLFPEAVFLDPTIEL</sequence>
<reference evidence="1" key="1">
    <citation type="submission" date="2021-03" db="EMBL/GenBank/DDBJ databases">
        <authorList>
            <person name="Wang G."/>
        </authorList>
    </citation>
    <scope>NUCLEOTIDE SEQUENCE</scope>
    <source>
        <strain evidence="1">KCTC 12899</strain>
    </source>
</reference>
<gene>
    <name evidence="1" type="ORF">J3U88_16870</name>
</gene>
<dbReference type="EMBL" id="JAFREP010000015">
    <property type="protein sequence ID" value="MBO1320151.1"/>
    <property type="molecule type" value="Genomic_DNA"/>
</dbReference>
<dbReference type="Proteomes" id="UP000664417">
    <property type="component" value="Unassembled WGS sequence"/>
</dbReference>
<accession>A0A8J7U6A0</accession>
<proteinExistence type="predicted"/>
<evidence type="ECO:0000313" key="1">
    <source>
        <dbReference type="EMBL" id="MBO1320151.1"/>
    </source>
</evidence>
<keyword evidence="2" id="KW-1185">Reference proteome</keyword>
<dbReference type="AlphaFoldDB" id="A0A8J7U6A0"/>
<protein>
    <submittedName>
        <fullName evidence="1">Uncharacterized protein</fullName>
    </submittedName>
</protein>
<comment type="caution">
    <text evidence="1">The sequence shown here is derived from an EMBL/GenBank/DDBJ whole genome shotgun (WGS) entry which is preliminary data.</text>
</comment>